<dbReference type="OrthoDB" id="6080710at2"/>
<organism evidence="3 4">
    <name type="scientific">Alcanivorax hongdengensis A-11-3</name>
    <dbReference type="NCBI Taxonomy" id="1177179"/>
    <lineage>
        <taxon>Bacteria</taxon>
        <taxon>Pseudomonadati</taxon>
        <taxon>Pseudomonadota</taxon>
        <taxon>Gammaproteobacteria</taxon>
        <taxon>Oceanospirillales</taxon>
        <taxon>Alcanivoracaceae</taxon>
        <taxon>Alcanivorax</taxon>
    </lineage>
</organism>
<dbReference type="EMBL" id="AMRJ01000013">
    <property type="protein sequence ID" value="EKF74238.1"/>
    <property type="molecule type" value="Genomic_DNA"/>
</dbReference>
<proteinExistence type="predicted"/>
<evidence type="ECO:0000313" key="3">
    <source>
        <dbReference type="EMBL" id="EKF74238.1"/>
    </source>
</evidence>
<feature type="region of interest" description="Disordered" evidence="1">
    <location>
        <begin position="85"/>
        <end position="113"/>
    </location>
</feature>
<evidence type="ECO:0000313" key="4">
    <source>
        <dbReference type="Proteomes" id="UP000010164"/>
    </source>
</evidence>
<protein>
    <submittedName>
        <fullName evidence="3">Uncharacterized protein</fullName>
    </submittedName>
</protein>
<dbReference type="RefSeq" id="WP_008929092.1">
    <property type="nucleotide sequence ID" value="NZ_AMRJ01000013.1"/>
</dbReference>
<keyword evidence="2" id="KW-0732">Signal</keyword>
<dbReference type="Gene3D" id="1.20.120.1490">
    <property type="match status" value="2"/>
</dbReference>
<gene>
    <name evidence="3" type="ORF">A11A3_09570</name>
</gene>
<name>L0WBT0_9GAMM</name>
<feature type="chain" id="PRO_5003948448" evidence="2">
    <location>
        <begin position="19"/>
        <end position="113"/>
    </location>
</feature>
<feature type="signal peptide" evidence="2">
    <location>
        <begin position="1"/>
        <end position="18"/>
    </location>
</feature>
<dbReference type="Proteomes" id="UP000010164">
    <property type="component" value="Unassembled WGS sequence"/>
</dbReference>
<keyword evidence="4" id="KW-1185">Reference proteome</keyword>
<comment type="caution">
    <text evidence="3">The sequence shown here is derived from an EMBL/GenBank/DDBJ whole genome shotgun (WGS) entry which is preliminary data.</text>
</comment>
<accession>L0WBT0</accession>
<dbReference type="STRING" id="1177179.A11A3_09570"/>
<evidence type="ECO:0000256" key="2">
    <source>
        <dbReference type="SAM" id="SignalP"/>
    </source>
</evidence>
<dbReference type="PATRIC" id="fig|1177179.3.peg.1907"/>
<dbReference type="AlphaFoldDB" id="L0WBT0"/>
<evidence type="ECO:0000256" key="1">
    <source>
        <dbReference type="SAM" id="MobiDB-lite"/>
    </source>
</evidence>
<dbReference type="eggNOG" id="ENOG5033A68">
    <property type="taxonomic scope" value="Bacteria"/>
</dbReference>
<sequence length="113" mass="12980">MKKVLIATLLVASSAVMAAPAPDDMPPPHEGRMMEHMSKKLELTDQQQAQIQAIFKAQGEKMKALHTETESKINGVLNAEQQKKFAEMKEKRKARMEKWREKHQKRMQDHGDD</sequence>
<reference evidence="3 4" key="1">
    <citation type="journal article" date="2012" name="J. Bacteriol.">
        <title>Genome Sequence of the Alkane-Degrading Bacterium Alcanivorax hongdengensis Type Strain A-11-3.</title>
        <authorList>
            <person name="Lai Q."/>
            <person name="Shao Z."/>
        </authorList>
    </citation>
    <scope>NUCLEOTIDE SEQUENCE [LARGE SCALE GENOMIC DNA]</scope>
    <source>
        <strain evidence="3 4">A-11-3</strain>
    </source>
</reference>